<dbReference type="AlphaFoldDB" id="A0A8T0RZR8"/>
<proteinExistence type="predicted"/>
<keyword evidence="2" id="KW-1185">Reference proteome</keyword>
<dbReference type="EMBL" id="CM029046">
    <property type="protein sequence ID" value="KAG2591437.1"/>
    <property type="molecule type" value="Genomic_DNA"/>
</dbReference>
<reference evidence="1" key="1">
    <citation type="submission" date="2020-05" db="EMBL/GenBank/DDBJ databases">
        <title>WGS assembly of Panicum virgatum.</title>
        <authorList>
            <person name="Lovell J.T."/>
            <person name="Jenkins J."/>
            <person name="Shu S."/>
            <person name="Juenger T.E."/>
            <person name="Schmutz J."/>
        </authorList>
    </citation>
    <scope>NUCLEOTIDE SEQUENCE</scope>
    <source>
        <strain evidence="1">AP13</strain>
    </source>
</reference>
<dbReference type="Proteomes" id="UP000823388">
    <property type="component" value="Chromosome 5N"/>
</dbReference>
<protein>
    <submittedName>
        <fullName evidence="1">Uncharacterized protein</fullName>
    </submittedName>
</protein>
<comment type="caution">
    <text evidence="1">The sequence shown here is derived from an EMBL/GenBank/DDBJ whole genome shotgun (WGS) entry which is preliminary data.</text>
</comment>
<gene>
    <name evidence="1" type="ORF">PVAP13_5NG482000</name>
</gene>
<accession>A0A8T0RZR8</accession>
<evidence type="ECO:0000313" key="1">
    <source>
        <dbReference type="EMBL" id="KAG2591437.1"/>
    </source>
</evidence>
<name>A0A8T0RZR8_PANVG</name>
<organism evidence="1 2">
    <name type="scientific">Panicum virgatum</name>
    <name type="common">Blackwell switchgrass</name>
    <dbReference type="NCBI Taxonomy" id="38727"/>
    <lineage>
        <taxon>Eukaryota</taxon>
        <taxon>Viridiplantae</taxon>
        <taxon>Streptophyta</taxon>
        <taxon>Embryophyta</taxon>
        <taxon>Tracheophyta</taxon>
        <taxon>Spermatophyta</taxon>
        <taxon>Magnoliopsida</taxon>
        <taxon>Liliopsida</taxon>
        <taxon>Poales</taxon>
        <taxon>Poaceae</taxon>
        <taxon>PACMAD clade</taxon>
        <taxon>Panicoideae</taxon>
        <taxon>Panicodae</taxon>
        <taxon>Paniceae</taxon>
        <taxon>Panicinae</taxon>
        <taxon>Panicum</taxon>
        <taxon>Panicum sect. Hiantes</taxon>
    </lineage>
</organism>
<sequence length="151" mass="16431">MLDGLYVATGFVIVPLAGQIDDLALLEATGLASTTKNGAEEAAANALIVAAERDFGVVVKDFNFSSLEVVRKEMEDLRRINHMLRSGWVQLLDDLETLQKTLEEITIDVVSGSPRNSIAVLAHGAAVWAEENVWDGTAALEKLSRDFMDEN</sequence>
<evidence type="ECO:0000313" key="2">
    <source>
        <dbReference type="Proteomes" id="UP000823388"/>
    </source>
</evidence>